<proteinExistence type="predicted"/>
<feature type="transmembrane region" description="Helical" evidence="1">
    <location>
        <begin position="6"/>
        <end position="22"/>
    </location>
</feature>
<dbReference type="Proteomes" id="UP000252415">
    <property type="component" value="Unassembled WGS sequence"/>
</dbReference>
<sequence length="73" mass="8548">MKKNVIFIILSIILTISVYFNFRYIKDDIQETENFIAYYERYLTQIETLDSGIKGNSPMYYYLESVGNALAMG</sequence>
<reference evidence="2 3" key="1">
    <citation type="submission" date="2018-07" db="EMBL/GenBank/DDBJ databases">
        <title>Genomic Encyclopedia of Type Strains, Phase III (KMG-III): the genomes of soil and plant-associated and newly described type strains.</title>
        <authorList>
            <person name="Whitman W."/>
        </authorList>
    </citation>
    <scope>NUCLEOTIDE SEQUENCE [LARGE SCALE GENOMIC DNA]</scope>
    <source>
        <strain evidence="2 3">CECT 7506</strain>
    </source>
</reference>
<gene>
    <name evidence="2" type="ORF">DFP97_12823</name>
</gene>
<dbReference type="EMBL" id="QPJD01000028">
    <property type="protein sequence ID" value="RCW40901.1"/>
    <property type="molecule type" value="Genomic_DNA"/>
</dbReference>
<dbReference type="RefSeq" id="WP_114384107.1">
    <property type="nucleotide sequence ID" value="NZ_QPJD01000028.1"/>
</dbReference>
<keyword evidence="1" id="KW-0812">Transmembrane</keyword>
<evidence type="ECO:0000256" key="1">
    <source>
        <dbReference type="SAM" id="Phobius"/>
    </source>
</evidence>
<keyword evidence="3" id="KW-1185">Reference proteome</keyword>
<evidence type="ECO:0000313" key="2">
    <source>
        <dbReference type="EMBL" id="RCW40901.1"/>
    </source>
</evidence>
<keyword evidence="1" id="KW-1133">Transmembrane helix</keyword>
<accession>A0A368VI30</accession>
<comment type="caution">
    <text evidence="2">The sequence shown here is derived from an EMBL/GenBank/DDBJ whole genome shotgun (WGS) entry which is preliminary data.</text>
</comment>
<evidence type="ECO:0000313" key="3">
    <source>
        <dbReference type="Proteomes" id="UP000252415"/>
    </source>
</evidence>
<name>A0A368VI30_9BACL</name>
<organism evidence="2 3">
    <name type="scientific">Paenibacillus prosopidis</name>
    <dbReference type="NCBI Taxonomy" id="630520"/>
    <lineage>
        <taxon>Bacteria</taxon>
        <taxon>Bacillati</taxon>
        <taxon>Bacillota</taxon>
        <taxon>Bacilli</taxon>
        <taxon>Bacillales</taxon>
        <taxon>Paenibacillaceae</taxon>
        <taxon>Paenibacillus</taxon>
    </lineage>
</organism>
<keyword evidence="1" id="KW-0472">Membrane</keyword>
<protein>
    <submittedName>
        <fullName evidence="2">Uncharacterized protein</fullName>
    </submittedName>
</protein>
<dbReference type="AlphaFoldDB" id="A0A368VI30"/>